<feature type="region of interest" description="Disordered" evidence="1">
    <location>
        <begin position="73"/>
        <end position="92"/>
    </location>
</feature>
<accession>A0A5B7G0W0</accession>
<evidence type="ECO:0000313" key="3">
    <source>
        <dbReference type="Proteomes" id="UP000324222"/>
    </source>
</evidence>
<comment type="caution">
    <text evidence="2">The sequence shown here is derived from an EMBL/GenBank/DDBJ whole genome shotgun (WGS) entry which is preliminary data.</text>
</comment>
<gene>
    <name evidence="2" type="ORF">E2C01_047538</name>
</gene>
<evidence type="ECO:0000256" key="1">
    <source>
        <dbReference type="SAM" id="MobiDB-lite"/>
    </source>
</evidence>
<organism evidence="2 3">
    <name type="scientific">Portunus trituberculatus</name>
    <name type="common">Swimming crab</name>
    <name type="synonym">Neptunus trituberculatus</name>
    <dbReference type="NCBI Taxonomy" id="210409"/>
    <lineage>
        <taxon>Eukaryota</taxon>
        <taxon>Metazoa</taxon>
        <taxon>Ecdysozoa</taxon>
        <taxon>Arthropoda</taxon>
        <taxon>Crustacea</taxon>
        <taxon>Multicrustacea</taxon>
        <taxon>Malacostraca</taxon>
        <taxon>Eumalacostraca</taxon>
        <taxon>Eucarida</taxon>
        <taxon>Decapoda</taxon>
        <taxon>Pleocyemata</taxon>
        <taxon>Brachyura</taxon>
        <taxon>Eubrachyura</taxon>
        <taxon>Portunoidea</taxon>
        <taxon>Portunidae</taxon>
        <taxon>Portuninae</taxon>
        <taxon>Portunus</taxon>
    </lineage>
</organism>
<dbReference type="EMBL" id="VSRR010011778">
    <property type="protein sequence ID" value="MPC53640.1"/>
    <property type="molecule type" value="Genomic_DNA"/>
</dbReference>
<protein>
    <submittedName>
        <fullName evidence="2">Uncharacterized protein</fullName>
    </submittedName>
</protein>
<reference evidence="2 3" key="1">
    <citation type="submission" date="2019-05" db="EMBL/GenBank/DDBJ databases">
        <title>Another draft genome of Portunus trituberculatus and its Hox gene families provides insights of decapod evolution.</title>
        <authorList>
            <person name="Jeong J.-H."/>
            <person name="Song I."/>
            <person name="Kim S."/>
            <person name="Choi T."/>
            <person name="Kim D."/>
            <person name="Ryu S."/>
            <person name="Kim W."/>
        </authorList>
    </citation>
    <scope>NUCLEOTIDE SEQUENCE [LARGE SCALE GENOMIC DNA]</scope>
    <source>
        <tissue evidence="2">Muscle</tissue>
    </source>
</reference>
<evidence type="ECO:0000313" key="2">
    <source>
        <dbReference type="EMBL" id="MPC53640.1"/>
    </source>
</evidence>
<sequence>MGRGSASEYDLKTQQDHRSSQPHSPLNQCLITPRTSKLYRVSLSSDRPTRRKEKCKQGHSDTTFPVYLIPRVSLSTDRPTRRKESGSARCAD</sequence>
<feature type="region of interest" description="Disordered" evidence="1">
    <location>
        <begin position="1"/>
        <end position="63"/>
    </location>
</feature>
<dbReference type="AlphaFoldDB" id="A0A5B7G0W0"/>
<proteinExistence type="predicted"/>
<feature type="compositionally biased region" description="Polar residues" evidence="1">
    <location>
        <begin position="21"/>
        <end position="35"/>
    </location>
</feature>
<feature type="compositionally biased region" description="Basic and acidic residues" evidence="1">
    <location>
        <begin position="78"/>
        <end position="92"/>
    </location>
</feature>
<feature type="compositionally biased region" description="Basic and acidic residues" evidence="1">
    <location>
        <begin position="9"/>
        <end position="19"/>
    </location>
</feature>
<dbReference type="Proteomes" id="UP000324222">
    <property type="component" value="Unassembled WGS sequence"/>
</dbReference>
<keyword evidence="3" id="KW-1185">Reference proteome</keyword>
<name>A0A5B7G0W0_PORTR</name>